<organism evidence="1 2">
    <name type="scientific">Nonomuraea dietziae</name>
    <dbReference type="NCBI Taxonomy" id="65515"/>
    <lineage>
        <taxon>Bacteria</taxon>
        <taxon>Bacillati</taxon>
        <taxon>Actinomycetota</taxon>
        <taxon>Actinomycetes</taxon>
        <taxon>Streptosporangiales</taxon>
        <taxon>Streptosporangiaceae</taxon>
        <taxon>Nonomuraea</taxon>
    </lineage>
</organism>
<protein>
    <submittedName>
        <fullName evidence="1">Uncharacterized protein</fullName>
    </submittedName>
</protein>
<dbReference type="EMBL" id="JACIBV010000002">
    <property type="protein sequence ID" value="MBB3732955.1"/>
    <property type="molecule type" value="Genomic_DNA"/>
</dbReference>
<name>A0A7W5VK99_9ACTN</name>
<reference evidence="1 2" key="1">
    <citation type="submission" date="2020-08" db="EMBL/GenBank/DDBJ databases">
        <title>Sequencing the genomes of 1000 actinobacteria strains.</title>
        <authorList>
            <person name="Klenk H.-P."/>
        </authorList>
    </citation>
    <scope>NUCLEOTIDE SEQUENCE [LARGE SCALE GENOMIC DNA]</scope>
    <source>
        <strain evidence="1 2">DSM 44320</strain>
    </source>
</reference>
<evidence type="ECO:0000313" key="1">
    <source>
        <dbReference type="EMBL" id="MBB3732955.1"/>
    </source>
</evidence>
<accession>A0A7W5VK99</accession>
<evidence type="ECO:0000313" key="2">
    <source>
        <dbReference type="Proteomes" id="UP000579945"/>
    </source>
</evidence>
<comment type="caution">
    <text evidence="1">The sequence shown here is derived from an EMBL/GenBank/DDBJ whole genome shotgun (WGS) entry which is preliminary data.</text>
</comment>
<dbReference type="RefSeq" id="WP_183660876.1">
    <property type="nucleotide sequence ID" value="NZ_JACIBV010000002.1"/>
</dbReference>
<dbReference type="Proteomes" id="UP000579945">
    <property type="component" value="Unassembled WGS sequence"/>
</dbReference>
<proteinExistence type="predicted"/>
<gene>
    <name evidence="1" type="ORF">FHR33_008902</name>
</gene>
<keyword evidence="2" id="KW-1185">Reference proteome</keyword>
<sequence length="119" mass="13473">MDSEKPEGPQLCGWCGMAIHEGMEVHGMAPDSSVTHASDPARDGQRFLTSCSREHLAALQEHYRHRPFVDEELWAGKMARALDRSEALTVEQLEEATGLSREQIERCVAWLEAQVYRLH</sequence>
<dbReference type="GeneID" id="95394943"/>
<dbReference type="AlphaFoldDB" id="A0A7W5VK99"/>